<sequence>MLQRARDFPATVVSDSPEPQSCVILLSHSRRDSPSPPVAATSHHHQSPPRVISTNRSSASLPLVAHQIHYRQPIAHNSLEPQSPRVLLHELRESSPPVAVTSHHHRESSPPVVAVIHCHQSLTRYITANYSSDSLPPVAQDNVIDLEIIERIGLFKSRDFKVSGNPCEIKLDINRLTIKCDIFTVVVNLERFMGQIIA</sequence>
<comment type="caution">
    <text evidence="2">The sequence shown here is derived from an EMBL/GenBank/DDBJ whole genome shotgun (WGS) entry which is preliminary data.</text>
</comment>
<dbReference type="AlphaFoldDB" id="A0ABD1TPA1"/>
<evidence type="ECO:0000313" key="3">
    <source>
        <dbReference type="Proteomes" id="UP001604277"/>
    </source>
</evidence>
<dbReference type="Proteomes" id="UP001604277">
    <property type="component" value="Unassembled WGS sequence"/>
</dbReference>
<protein>
    <submittedName>
        <fullName evidence="2">Uncharacterized protein</fullName>
    </submittedName>
</protein>
<evidence type="ECO:0000256" key="1">
    <source>
        <dbReference type="SAM" id="MobiDB-lite"/>
    </source>
</evidence>
<gene>
    <name evidence="2" type="ORF">Fot_28522</name>
</gene>
<proteinExistence type="predicted"/>
<organism evidence="2 3">
    <name type="scientific">Forsythia ovata</name>
    <dbReference type="NCBI Taxonomy" id="205694"/>
    <lineage>
        <taxon>Eukaryota</taxon>
        <taxon>Viridiplantae</taxon>
        <taxon>Streptophyta</taxon>
        <taxon>Embryophyta</taxon>
        <taxon>Tracheophyta</taxon>
        <taxon>Spermatophyta</taxon>
        <taxon>Magnoliopsida</taxon>
        <taxon>eudicotyledons</taxon>
        <taxon>Gunneridae</taxon>
        <taxon>Pentapetalae</taxon>
        <taxon>asterids</taxon>
        <taxon>lamiids</taxon>
        <taxon>Lamiales</taxon>
        <taxon>Oleaceae</taxon>
        <taxon>Forsythieae</taxon>
        <taxon>Forsythia</taxon>
    </lineage>
</organism>
<reference evidence="3" key="1">
    <citation type="submission" date="2024-07" db="EMBL/GenBank/DDBJ databases">
        <title>Two chromosome-level genome assemblies of Korean endemic species Abeliophyllum distichum and Forsythia ovata (Oleaceae).</title>
        <authorList>
            <person name="Jang H."/>
        </authorList>
    </citation>
    <scope>NUCLEOTIDE SEQUENCE [LARGE SCALE GENOMIC DNA]</scope>
</reference>
<feature type="region of interest" description="Disordered" evidence="1">
    <location>
        <begin position="29"/>
        <end position="56"/>
    </location>
</feature>
<evidence type="ECO:0000313" key="2">
    <source>
        <dbReference type="EMBL" id="KAL2514551.1"/>
    </source>
</evidence>
<accession>A0ABD1TPA1</accession>
<dbReference type="EMBL" id="JBFOLJ010000008">
    <property type="protein sequence ID" value="KAL2514551.1"/>
    <property type="molecule type" value="Genomic_DNA"/>
</dbReference>
<name>A0ABD1TPA1_9LAMI</name>
<keyword evidence="3" id="KW-1185">Reference proteome</keyword>